<keyword evidence="1" id="KW-0732">Signal</keyword>
<dbReference type="Proteomes" id="UP000573963">
    <property type="component" value="Unassembled WGS sequence"/>
</dbReference>
<dbReference type="AlphaFoldDB" id="A0AA44IGH1"/>
<comment type="caution">
    <text evidence="2">The sequence shown here is derived from an EMBL/GenBank/DDBJ whole genome shotgun (WGS) entry which is preliminary data.</text>
</comment>
<feature type="chain" id="PRO_5041320356" evidence="1">
    <location>
        <begin position="22"/>
        <end position="152"/>
    </location>
</feature>
<reference evidence="2 3" key="1">
    <citation type="submission" date="2020-04" db="EMBL/GenBank/DDBJ databases">
        <authorList>
            <person name="Hitch T.C.A."/>
            <person name="Wylensek D."/>
            <person name="Clavel T."/>
        </authorList>
    </citation>
    <scope>NUCLEOTIDE SEQUENCE [LARGE SCALE GENOMIC DNA]</scope>
    <source>
        <strain evidence="2 3">Med78_4-601-WT-2</strain>
    </source>
</reference>
<evidence type="ECO:0000313" key="2">
    <source>
        <dbReference type="EMBL" id="NME08950.1"/>
    </source>
</evidence>
<dbReference type="RefSeq" id="WP_168931486.1">
    <property type="nucleotide sequence ID" value="NZ_JABAFD010000002.1"/>
</dbReference>
<proteinExistence type="predicted"/>
<name>A0AA44IGH1_PARBF</name>
<evidence type="ECO:0000313" key="3">
    <source>
        <dbReference type="Proteomes" id="UP000573963"/>
    </source>
</evidence>
<accession>A0AA44IGH1</accession>
<protein>
    <submittedName>
        <fullName evidence="2">Uncharacterized protein</fullName>
    </submittedName>
</protein>
<sequence length="152" mass="17268">MFFRKLSIIFSISLLIFSSNIVTTFALSSAKPDELTKEIVKDLGIVDNEMLLLIKTISSKNVNKNELLNRVKYVNTLITALSKKTNFLSNDQKDLNLAINAILDFYQLSILRIESYLNNFSSEDLLDAIAYFSIGYYALDNIRDTIILEAVK</sequence>
<gene>
    <name evidence="2" type="ORF">HF875_05430</name>
</gene>
<evidence type="ECO:0000256" key="1">
    <source>
        <dbReference type="SAM" id="SignalP"/>
    </source>
</evidence>
<organism evidence="2 3">
    <name type="scientific">Paraclostridium bifermentans</name>
    <name type="common">Clostridium bifermentans</name>
    <dbReference type="NCBI Taxonomy" id="1490"/>
    <lineage>
        <taxon>Bacteria</taxon>
        <taxon>Bacillati</taxon>
        <taxon>Bacillota</taxon>
        <taxon>Clostridia</taxon>
        <taxon>Peptostreptococcales</taxon>
        <taxon>Peptostreptococcaceae</taxon>
        <taxon>Paraclostridium</taxon>
    </lineage>
</organism>
<feature type="signal peptide" evidence="1">
    <location>
        <begin position="1"/>
        <end position="21"/>
    </location>
</feature>
<dbReference type="EMBL" id="JABAFD010000002">
    <property type="protein sequence ID" value="NME08950.1"/>
    <property type="molecule type" value="Genomic_DNA"/>
</dbReference>